<dbReference type="EMBL" id="PVWJ01000077">
    <property type="protein sequence ID" value="PSB02018.1"/>
    <property type="molecule type" value="Genomic_DNA"/>
</dbReference>
<gene>
    <name evidence="1" type="ORF">C7B64_15345</name>
</gene>
<evidence type="ECO:0000313" key="2">
    <source>
        <dbReference type="Proteomes" id="UP000238762"/>
    </source>
</evidence>
<dbReference type="OrthoDB" id="574179at2"/>
<sequence>MSYPKVYADFHNADLKGRLRLNCVGTMEDLSRLHIKLSDGQPLTLYSEELEVDGVVQYSDEESLWVALIDWDAIREVEEAVTYLHA</sequence>
<accession>A0A2T1C1H2</accession>
<dbReference type="AlphaFoldDB" id="A0A2T1C1H2"/>
<proteinExistence type="predicted"/>
<protein>
    <submittedName>
        <fullName evidence="1">Uncharacterized protein</fullName>
    </submittedName>
</protein>
<name>A0A2T1C1H2_9CYAN</name>
<evidence type="ECO:0000313" key="1">
    <source>
        <dbReference type="EMBL" id="PSB02018.1"/>
    </source>
</evidence>
<comment type="caution">
    <text evidence="1">The sequence shown here is derived from an EMBL/GenBank/DDBJ whole genome shotgun (WGS) entry which is preliminary data.</text>
</comment>
<reference evidence="1 2" key="1">
    <citation type="submission" date="2018-02" db="EMBL/GenBank/DDBJ databases">
        <authorList>
            <person name="Cohen D.B."/>
            <person name="Kent A.D."/>
        </authorList>
    </citation>
    <scope>NUCLEOTIDE SEQUENCE [LARGE SCALE GENOMIC DNA]</scope>
    <source>
        <strain evidence="1 2">CCAP 1448/3</strain>
    </source>
</reference>
<keyword evidence="2" id="KW-1185">Reference proteome</keyword>
<reference evidence="1 2" key="2">
    <citation type="submission" date="2018-03" db="EMBL/GenBank/DDBJ databases">
        <title>The ancient ancestry and fast evolution of plastids.</title>
        <authorList>
            <person name="Moore K.R."/>
            <person name="Magnabosco C."/>
            <person name="Momper L."/>
            <person name="Gold D.A."/>
            <person name="Bosak T."/>
            <person name="Fournier G.P."/>
        </authorList>
    </citation>
    <scope>NUCLEOTIDE SEQUENCE [LARGE SCALE GENOMIC DNA]</scope>
    <source>
        <strain evidence="1 2">CCAP 1448/3</strain>
    </source>
</reference>
<dbReference type="RefSeq" id="WP_106289535.1">
    <property type="nucleotide sequence ID" value="NZ_CAWNTC010000105.1"/>
</dbReference>
<dbReference type="Proteomes" id="UP000238762">
    <property type="component" value="Unassembled WGS sequence"/>
</dbReference>
<organism evidence="1 2">
    <name type="scientific">Merismopedia glauca CCAP 1448/3</name>
    <dbReference type="NCBI Taxonomy" id="1296344"/>
    <lineage>
        <taxon>Bacteria</taxon>
        <taxon>Bacillati</taxon>
        <taxon>Cyanobacteriota</taxon>
        <taxon>Cyanophyceae</taxon>
        <taxon>Synechococcales</taxon>
        <taxon>Merismopediaceae</taxon>
        <taxon>Merismopedia</taxon>
    </lineage>
</organism>